<dbReference type="Gene3D" id="1.25.10.10">
    <property type="entry name" value="Leucine-rich Repeat Variant"/>
    <property type="match status" value="1"/>
</dbReference>
<dbReference type="AlphaFoldDB" id="A0A0V0ZS11"/>
<reference evidence="3 4" key="1">
    <citation type="submission" date="2015-01" db="EMBL/GenBank/DDBJ databases">
        <title>Evolution of Trichinella species and genotypes.</title>
        <authorList>
            <person name="Korhonen P.K."/>
            <person name="Edoardo P."/>
            <person name="Giuseppe L.R."/>
            <person name="Gasser R.B."/>
        </authorList>
    </citation>
    <scope>NUCLEOTIDE SEQUENCE [LARGE SCALE GENOMIC DNA]</scope>
    <source>
        <strain evidence="3">ISS2496</strain>
    </source>
</reference>
<proteinExistence type="predicted"/>
<dbReference type="SMART" id="SM01349">
    <property type="entry name" value="TOG"/>
    <property type="match status" value="1"/>
</dbReference>
<accession>A0A0V0ZS11</accession>
<dbReference type="InterPro" id="IPR024395">
    <property type="entry name" value="CLASP_N_dom"/>
</dbReference>
<name>A0A0V0ZS11_9BILA</name>
<comment type="caution">
    <text evidence="3">The sequence shown here is derived from an EMBL/GenBank/DDBJ whole genome shotgun (WGS) entry which is preliminary data.</text>
</comment>
<organism evidence="3 4">
    <name type="scientific">Trichinella patagoniensis</name>
    <dbReference type="NCBI Taxonomy" id="990121"/>
    <lineage>
        <taxon>Eukaryota</taxon>
        <taxon>Metazoa</taxon>
        <taxon>Ecdysozoa</taxon>
        <taxon>Nematoda</taxon>
        <taxon>Enoplea</taxon>
        <taxon>Dorylaimia</taxon>
        <taxon>Trichinellida</taxon>
        <taxon>Trichinellidae</taxon>
        <taxon>Trichinella</taxon>
    </lineage>
</organism>
<dbReference type="Pfam" id="PF12348">
    <property type="entry name" value="CLASP_N"/>
    <property type="match status" value="1"/>
</dbReference>
<dbReference type="STRING" id="990121.A0A0V0ZS11"/>
<dbReference type="EMBL" id="JYDQ01000106">
    <property type="protein sequence ID" value="KRY14921.1"/>
    <property type="molecule type" value="Genomic_DNA"/>
</dbReference>
<gene>
    <name evidence="3" type="primary">CLASP1</name>
    <name evidence="3" type="ORF">T12_7566</name>
</gene>
<protein>
    <submittedName>
        <fullName evidence="3">CLIP-associating protein 1</fullName>
    </submittedName>
</protein>
<dbReference type="InterPro" id="IPR034085">
    <property type="entry name" value="TOG"/>
</dbReference>
<evidence type="ECO:0000256" key="1">
    <source>
        <dbReference type="SAM" id="MobiDB-lite"/>
    </source>
</evidence>
<feature type="region of interest" description="Disordered" evidence="1">
    <location>
        <begin position="644"/>
        <end position="666"/>
    </location>
</feature>
<dbReference type="InterPro" id="IPR011989">
    <property type="entry name" value="ARM-like"/>
</dbReference>
<keyword evidence="4" id="KW-1185">Reference proteome</keyword>
<evidence type="ECO:0000313" key="4">
    <source>
        <dbReference type="Proteomes" id="UP000054783"/>
    </source>
</evidence>
<dbReference type="Proteomes" id="UP000054783">
    <property type="component" value="Unassembled WGS sequence"/>
</dbReference>
<feature type="domain" description="TOG" evidence="2">
    <location>
        <begin position="46"/>
        <end position="284"/>
    </location>
</feature>
<dbReference type="GO" id="GO:0000226">
    <property type="term" value="P:microtubule cytoskeleton organization"/>
    <property type="evidence" value="ECO:0007669"/>
    <property type="project" value="UniProtKB-ARBA"/>
</dbReference>
<evidence type="ECO:0000259" key="2">
    <source>
        <dbReference type="SMART" id="SM01349"/>
    </source>
</evidence>
<dbReference type="OrthoDB" id="5918680at2759"/>
<sequence>LVGSSFSIQTLMTMARPVVSTRKSPGAVVQADFESEFENVQILPTTFDKPVNVVENIFNEIDERGNWIKRCNAIKKLRSAMLRAELSILILSDIPKLAKKLNSCFTDLRSQIVRETCVTFAQFYLRFIAQLEKSKCERLAEICLPTMLDLVNASAKVISSSASVASTIMFKHVQSFRLIAVLVDKYNSKSRDIRRLCASLMRFSLQTWNDANLKRIPKTQVANFIAKILDDADQKVRADGQEVVYEQQLGTAFALLYKFDEDLAVSVMKRFTGARRRHIEAIVTSLRNKAAEGDRPPVTPKRVTAVKPSALPVLIANNSPARTPLPKRMSIKSHFSKPIRSDRKPTLPRDVKLAEKQDLKFESKFYNYYSRIQLQLIVCIGEIEAETENNPVPRDSCLLETPNESDNVELLQDVQKDVHPTLKLREMLTSLNEMNKVDPMTTVLEPVDMELETIEEHTQDSSFVKEITEKCPKPVTKLSSPFDKNLSSDHEPLLEMGNIETTGQNKDRSSSTLKNEAFFFDLKTKKLEVLQLDSSEQEEHVQMKFDENFPYEEIDLIEFSSVDESEQHPHLISLSLVQENSPKLSTSDRRITLSVFDNPVSLTIRKFDENTPLEEINLIEFSETSFSEGEKLSSMNTSILKEQRAPLKSDGDTVGQSTSSPDAFHVSNDVQCDVDNQRATRDVNLGETAIEDSNLQKDTESVRAQYCGTFEDDLAQMDIIMEICKQFPIPEADIVIQSIDSWQKLVSLYCQGNKETKPIVIFALEHLFNANQYLPLADDMHTVRFLRALLEDIFSYKDDDADDSITLLLLINEKQPIEALKTIAVDGKFSDHLIKLLDDIINVFNLPEC</sequence>
<evidence type="ECO:0000313" key="3">
    <source>
        <dbReference type="EMBL" id="KRY14921.1"/>
    </source>
</evidence>
<feature type="non-terminal residue" evidence="3">
    <location>
        <position position="1"/>
    </location>
</feature>